<feature type="transmembrane region" description="Helical" evidence="2">
    <location>
        <begin position="130"/>
        <end position="153"/>
    </location>
</feature>
<gene>
    <name evidence="3" type="ORF">OJ997_25175</name>
</gene>
<feature type="compositionally biased region" description="Pro residues" evidence="1">
    <location>
        <begin position="233"/>
        <end position="247"/>
    </location>
</feature>
<keyword evidence="2" id="KW-0812">Transmembrane</keyword>
<sequence>MPPTVAPPPRIGEAAQGPTAAEESAATDHAASLHDEPAEPHPLPAAAARTAAAGVFLALLATAFAGVAVLLVLVVRMLASRAEHLELGGPSLVALTAGFALANTAALLLVTRSWAQLRPTTLVLTLVAAIAWPLSGHPLLAAPAAIVLVGLLVQRDHRTPGGVRLTSTAGALALTAMALVATLAGAITSPARLAPTPPLAAAEARTASDEAARGDNAAPAPDDSPAVAIPGDAPAPPAADAPAPAPSRQPSATSFVRGYYRDLDAQRFAEAWDSLSPAVQGALGPYTRWKAGYASTISSRPREFSITGDARGTSVTHILVARDKGCDSARQFRVTWQLEAEGSEWTVVALGATAAGSQQC</sequence>
<feature type="compositionally biased region" description="Pro residues" evidence="1">
    <location>
        <begin position="1"/>
        <end position="10"/>
    </location>
</feature>
<feature type="region of interest" description="Disordered" evidence="1">
    <location>
        <begin position="1"/>
        <end position="42"/>
    </location>
</feature>
<evidence type="ECO:0000313" key="4">
    <source>
        <dbReference type="Proteomes" id="UP001147653"/>
    </source>
</evidence>
<name>A0A9X3NGI3_9ACTN</name>
<feature type="transmembrane region" description="Helical" evidence="2">
    <location>
        <begin position="87"/>
        <end position="110"/>
    </location>
</feature>
<dbReference type="Proteomes" id="UP001147653">
    <property type="component" value="Unassembled WGS sequence"/>
</dbReference>
<feature type="transmembrane region" description="Helical" evidence="2">
    <location>
        <begin position="51"/>
        <end position="75"/>
    </location>
</feature>
<evidence type="ECO:0000256" key="2">
    <source>
        <dbReference type="SAM" id="Phobius"/>
    </source>
</evidence>
<accession>A0A9X3NGI3</accession>
<proteinExistence type="predicted"/>
<feature type="compositionally biased region" description="Low complexity" evidence="1">
    <location>
        <begin position="215"/>
        <end position="232"/>
    </location>
</feature>
<comment type="caution">
    <text evidence="3">The sequence shown here is derived from an EMBL/GenBank/DDBJ whole genome shotgun (WGS) entry which is preliminary data.</text>
</comment>
<evidence type="ECO:0000256" key="1">
    <source>
        <dbReference type="SAM" id="MobiDB-lite"/>
    </source>
</evidence>
<feature type="compositionally biased region" description="Low complexity" evidence="1">
    <location>
        <begin position="19"/>
        <end position="30"/>
    </location>
</feature>
<reference evidence="3" key="1">
    <citation type="submission" date="2022-10" db="EMBL/GenBank/DDBJ databases">
        <title>The WGS of Solirubrobacter phytolaccae KCTC 29190.</title>
        <authorList>
            <person name="Jiang Z."/>
        </authorList>
    </citation>
    <scope>NUCLEOTIDE SEQUENCE</scope>
    <source>
        <strain evidence="3">KCTC 29190</strain>
    </source>
</reference>
<keyword evidence="2" id="KW-1133">Transmembrane helix</keyword>
<feature type="transmembrane region" description="Helical" evidence="2">
    <location>
        <begin position="165"/>
        <end position="187"/>
    </location>
</feature>
<evidence type="ECO:0000313" key="3">
    <source>
        <dbReference type="EMBL" id="MDA0183626.1"/>
    </source>
</evidence>
<keyword evidence="4" id="KW-1185">Reference proteome</keyword>
<dbReference type="RefSeq" id="WP_270028023.1">
    <property type="nucleotide sequence ID" value="NZ_JAPDDP010000057.1"/>
</dbReference>
<protein>
    <submittedName>
        <fullName evidence="3">Uncharacterized protein</fullName>
    </submittedName>
</protein>
<feature type="region of interest" description="Disordered" evidence="1">
    <location>
        <begin position="198"/>
        <end position="252"/>
    </location>
</feature>
<organism evidence="3 4">
    <name type="scientific">Solirubrobacter phytolaccae</name>
    <dbReference type="NCBI Taxonomy" id="1404360"/>
    <lineage>
        <taxon>Bacteria</taxon>
        <taxon>Bacillati</taxon>
        <taxon>Actinomycetota</taxon>
        <taxon>Thermoleophilia</taxon>
        <taxon>Solirubrobacterales</taxon>
        <taxon>Solirubrobacteraceae</taxon>
        <taxon>Solirubrobacter</taxon>
    </lineage>
</organism>
<dbReference type="EMBL" id="JAPDDP010000057">
    <property type="protein sequence ID" value="MDA0183626.1"/>
    <property type="molecule type" value="Genomic_DNA"/>
</dbReference>
<dbReference type="AlphaFoldDB" id="A0A9X3NGI3"/>
<keyword evidence="2" id="KW-0472">Membrane</keyword>